<organism evidence="8 9">
    <name type="scientific">Stenotrophomonas indicatrix</name>
    <dbReference type="NCBI Taxonomy" id="2045451"/>
    <lineage>
        <taxon>Bacteria</taxon>
        <taxon>Pseudomonadati</taxon>
        <taxon>Pseudomonadota</taxon>
        <taxon>Gammaproteobacteria</taxon>
        <taxon>Lysobacterales</taxon>
        <taxon>Lysobacteraceae</taxon>
        <taxon>Stenotrophomonas</taxon>
    </lineage>
</organism>
<evidence type="ECO:0000313" key="8">
    <source>
        <dbReference type="EMBL" id="MDN8671162.1"/>
    </source>
</evidence>
<dbReference type="Proteomes" id="UP001174315">
    <property type="component" value="Unassembled WGS sequence"/>
</dbReference>
<evidence type="ECO:0000313" key="9">
    <source>
        <dbReference type="Proteomes" id="UP001174315"/>
    </source>
</evidence>
<sequence length="109" mass="12169">MTHRNPLHPTGRLFAVVAFIEAITWAGLLAGMWLKYGPQANVALVKLFGPLHGVAFLVYVAVTLFAALRLRWPWWATGLALLAAIPPLVTLPLEWWFKRRGLLSVRAGR</sequence>
<evidence type="ECO:0000256" key="1">
    <source>
        <dbReference type="ARBA" id="ARBA00004651"/>
    </source>
</evidence>
<keyword evidence="5 6" id="KW-0472">Membrane</keyword>
<comment type="subcellular location">
    <subcellularLocation>
        <location evidence="1">Cell membrane</location>
        <topology evidence="1">Multi-pass membrane protein</topology>
    </subcellularLocation>
</comment>
<dbReference type="EMBL" id="JAUKNN010000055">
    <property type="protein sequence ID" value="MDN8671162.1"/>
    <property type="molecule type" value="Genomic_DNA"/>
</dbReference>
<keyword evidence="2" id="KW-1003">Cell membrane</keyword>
<evidence type="ECO:0000256" key="5">
    <source>
        <dbReference type="ARBA" id="ARBA00023136"/>
    </source>
</evidence>
<keyword evidence="3 6" id="KW-0812">Transmembrane</keyword>
<dbReference type="RefSeq" id="WP_223495305.1">
    <property type="nucleotide sequence ID" value="NZ_CBCSJV010000009.1"/>
</dbReference>
<name>A0ABT8QK84_9GAMM</name>
<dbReference type="NCBIfam" id="TIGR03954">
    <property type="entry name" value="integ_memb_HG"/>
    <property type="match status" value="1"/>
</dbReference>
<gene>
    <name evidence="8" type="ORF">Q0S36_17610</name>
</gene>
<protein>
    <submittedName>
        <fullName evidence="8">DUF3817 domain-containing protein</fullName>
    </submittedName>
</protein>
<evidence type="ECO:0000256" key="6">
    <source>
        <dbReference type="SAM" id="Phobius"/>
    </source>
</evidence>
<feature type="transmembrane region" description="Helical" evidence="6">
    <location>
        <begin position="74"/>
        <end position="97"/>
    </location>
</feature>
<dbReference type="PANTHER" id="PTHR40077">
    <property type="entry name" value="MEMBRANE PROTEIN-RELATED"/>
    <property type="match status" value="1"/>
</dbReference>
<proteinExistence type="predicted"/>
<reference evidence="8" key="1">
    <citation type="submission" date="2023-07" db="EMBL/GenBank/DDBJ databases">
        <title>Stenotrophomonas isolates from soil.</title>
        <authorList>
            <person name="Sharma V."/>
            <person name="Zur-Pinska J."/>
            <person name="Hay A.G."/>
        </authorList>
    </citation>
    <scope>NUCLEOTIDE SEQUENCE</scope>
    <source>
        <strain evidence="8">C2</strain>
    </source>
</reference>
<accession>A0ABT8QK84</accession>
<keyword evidence="4 6" id="KW-1133">Transmembrane helix</keyword>
<evidence type="ECO:0000256" key="3">
    <source>
        <dbReference type="ARBA" id="ARBA00022692"/>
    </source>
</evidence>
<evidence type="ECO:0000259" key="7">
    <source>
        <dbReference type="Pfam" id="PF12823"/>
    </source>
</evidence>
<feature type="domain" description="DUF3817" evidence="7">
    <location>
        <begin position="12"/>
        <end position="99"/>
    </location>
</feature>
<feature type="transmembrane region" description="Helical" evidence="6">
    <location>
        <begin position="12"/>
        <end position="35"/>
    </location>
</feature>
<evidence type="ECO:0000256" key="4">
    <source>
        <dbReference type="ARBA" id="ARBA00022989"/>
    </source>
</evidence>
<dbReference type="Pfam" id="PF12823">
    <property type="entry name" value="DUF3817"/>
    <property type="match status" value="1"/>
</dbReference>
<comment type="caution">
    <text evidence="8">The sequence shown here is derived from an EMBL/GenBank/DDBJ whole genome shotgun (WGS) entry which is preliminary data.</text>
</comment>
<keyword evidence="9" id="KW-1185">Reference proteome</keyword>
<evidence type="ECO:0000256" key="2">
    <source>
        <dbReference type="ARBA" id="ARBA00022475"/>
    </source>
</evidence>
<feature type="transmembrane region" description="Helical" evidence="6">
    <location>
        <begin position="47"/>
        <end position="68"/>
    </location>
</feature>
<dbReference type="InterPro" id="IPR023845">
    <property type="entry name" value="DUF3817_TM"/>
</dbReference>
<dbReference type="PANTHER" id="PTHR40077:SF1">
    <property type="entry name" value="MEMBRANE PROTEIN"/>
    <property type="match status" value="1"/>
</dbReference>